<dbReference type="Gene3D" id="3.40.50.720">
    <property type="entry name" value="NAD(P)-binding Rossmann-like Domain"/>
    <property type="match status" value="1"/>
</dbReference>
<evidence type="ECO:0000313" key="4">
    <source>
        <dbReference type="Proteomes" id="UP000651452"/>
    </source>
</evidence>
<evidence type="ECO:0000256" key="2">
    <source>
        <dbReference type="ARBA" id="ARBA00023002"/>
    </source>
</evidence>
<dbReference type="PANTHER" id="PTHR43976">
    <property type="entry name" value="SHORT CHAIN DEHYDROGENASE"/>
    <property type="match status" value="1"/>
</dbReference>
<comment type="caution">
    <text evidence="3">The sequence shown here is derived from an EMBL/GenBank/DDBJ whole genome shotgun (WGS) entry which is preliminary data.</text>
</comment>
<dbReference type="CDD" id="cd05374">
    <property type="entry name" value="17beta-HSD-like_SDR_c"/>
    <property type="match status" value="1"/>
</dbReference>
<reference evidence="3" key="2">
    <citation type="submission" date="2020-09" db="EMBL/GenBank/DDBJ databases">
        <title>Reference genome assembly for Australian Ascochyta lentis isolate Al4.</title>
        <authorList>
            <person name="Lee R.C."/>
            <person name="Farfan-Caceres L.M."/>
            <person name="Debler J.W."/>
            <person name="Williams A.H."/>
            <person name="Henares B.M."/>
        </authorList>
    </citation>
    <scope>NUCLEOTIDE SEQUENCE</scope>
    <source>
        <strain evidence="3">Al4</strain>
    </source>
</reference>
<accession>A0A8H7MEC1</accession>
<sequence>MASKTPVWFITAASSGFGRYIALEALSRGHKVVASARSTSRIADLEDKGAVTMELDVTAPQAHIEKVAKEANEQYGYINHLVNAAGYILVGAVEETSPKEDFDQFNTNVFGMLNVSKAFLPYLRATSGHRTVSNFGSIGSWSGGAGYGLYAGTKWACSGISESMRAELAPLGIAVTVVEPGYFRTGFLNAGAQVQSEKRIKAYDETAVGEVRARLDKVNNNQPGDVVKGTKVIVDILTKSGAAEGKEIPMRVVLGSDCSTGIRKKIADTVELLDEWDSITTKTDHD</sequence>
<dbReference type="GO" id="GO:0016491">
    <property type="term" value="F:oxidoreductase activity"/>
    <property type="evidence" value="ECO:0007669"/>
    <property type="project" value="UniProtKB-KW"/>
</dbReference>
<comment type="similarity">
    <text evidence="1">Belongs to the short-chain dehydrogenases/reductases (SDR) family.</text>
</comment>
<evidence type="ECO:0000256" key="1">
    <source>
        <dbReference type="ARBA" id="ARBA00006484"/>
    </source>
</evidence>
<keyword evidence="4" id="KW-1185">Reference proteome</keyword>
<dbReference type="SUPFAM" id="SSF51735">
    <property type="entry name" value="NAD(P)-binding Rossmann-fold domains"/>
    <property type="match status" value="1"/>
</dbReference>
<organism evidence="3 4">
    <name type="scientific">Ascochyta lentis</name>
    <dbReference type="NCBI Taxonomy" id="205686"/>
    <lineage>
        <taxon>Eukaryota</taxon>
        <taxon>Fungi</taxon>
        <taxon>Dikarya</taxon>
        <taxon>Ascomycota</taxon>
        <taxon>Pezizomycotina</taxon>
        <taxon>Dothideomycetes</taxon>
        <taxon>Pleosporomycetidae</taxon>
        <taxon>Pleosporales</taxon>
        <taxon>Pleosporineae</taxon>
        <taxon>Didymellaceae</taxon>
        <taxon>Ascochyta</taxon>
    </lineage>
</organism>
<dbReference type="Pfam" id="PF00106">
    <property type="entry name" value="adh_short"/>
    <property type="match status" value="1"/>
</dbReference>
<dbReference type="PRINTS" id="PR00081">
    <property type="entry name" value="GDHRDH"/>
</dbReference>
<protein>
    <recommendedName>
        <fullName evidence="5">NAD(P)-binding protein</fullName>
    </recommendedName>
</protein>
<name>A0A8H7MEC1_9PLEO</name>
<dbReference type="Proteomes" id="UP000651452">
    <property type="component" value="Unassembled WGS sequence"/>
</dbReference>
<evidence type="ECO:0008006" key="5">
    <source>
        <dbReference type="Google" id="ProtNLM"/>
    </source>
</evidence>
<gene>
    <name evidence="3" type="ORF">EKO04_010322</name>
</gene>
<dbReference type="OrthoDB" id="1274115at2759"/>
<dbReference type="InterPro" id="IPR036291">
    <property type="entry name" value="NAD(P)-bd_dom_sf"/>
</dbReference>
<dbReference type="PANTHER" id="PTHR43976:SF16">
    <property type="entry name" value="SHORT-CHAIN DEHYDROGENASE_REDUCTASE FAMILY PROTEIN"/>
    <property type="match status" value="1"/>
</dbReference>
<proteinExistence type="inferred from homology"/>
<dbReference type="InterPro" id="IPR002347">
    <property type="entry name" value="SDR_fam"/>
</dbReference>
<evidence type="ECO:0000313" key="3">
    <source>
        <dbReference type="EMBL" id="KAF9691823.1"/>
    </source>
</evidence>
<dbReference type="AlphaFoldDB" id="A0A8H7MEC1"/>
<keyword evidence="2" id="KW-0560">Oxidoreductase</keyword>
<reference evidence="3" key="1">
    <citation type="submission" date="2018-12" db="EMBL/GenBank/DDBJ databases">
        <authorList>
            <person name="Syme R.A."/>
            <person name="Farfan-Caceres L."/>
            <person name="Lichtenzveig J."/>
        </authorList>
    </citation>
    <scope>NUCLEOTIDE SEQUENCE</scope>
    <source>
        <strain evidence="3">Al4</strain>
    </source>
</reference>
<dbReference type="EMBL" id="RZGK01000020">
    <property type="protein sequence ID" value="KAF9691823.1"/>
    <property type="molecule type" value="Genomic_DNA"/>
</dbReference>
<dbReference type="InterPro" id="IPR051911">
    <property type="entry name" value="SDR_oxidoreductase"/>
</dbReference>